<dbReference type="InterPro" id="IPR011177">
    <property type="entry name" value="TAF1_animal"/>
</dbReference>
<evidence type="ECO:0000256" key="11">
    <source>
        <dbReference type="PIRSR" id="PIRSR003047-2"/>
    </source>
</evidence>
<dbReference type="PROSITE" id="PS50014">
    <property type="entry name" value="BROMODOMAIN_2"/>
    <property type="match status" value="2"/>
</dbReference>
<feature type="compositionally biased region" description="Basic and acidic residues" evidence="14">
    <location>
        <begin position="1290"/>
        <end position="1306"/>
    </location>
</feature>
<dbReference type="Gene3D" id="1.20.920.10">
    <property type="entry name" value="Bromodomain-like"/>
    <property type="match status" value="2"/>
</dbReference>
<dbReference type="FunFam" id="1.20.920.10:FF:000020">
    <property type="entry name" value="Transcription initiation factor TFIID subunit"/>
    <property type="match status" value="1"/>
</dbReference>
<dbReference type="Pfam" id="PF15288">
    <property type="entry name" value="zf-CCHC_6"/>
    <property type="match status" value="1"/>
</dbReference>
<protein>
    <recommendedName>
        <fullName evidence="10">Transcription initiation factor TFIID subunit</fullName>
    </recommendedName>
</protein>
<feature type="domain" description="Bromo" evidence="15">
    <location>
        <begin position="1454"/>
        <end position="1524"/>
    </location>
</feature>
<feature type="compositionally biased region" description="Acidic residues" evidence="14">
    <location>
        <begin position="122"/>
        <end position="133"/>
    </location>
</feature>
<feature type="cross-link" description="Glycyl lysine isopeptide (Lys-Gly) (interchain with G-Cter in SUMO2)" evidence="11">
    <location>
        <position position="600"/>
    </location>
</feature>
<dbReference type="InterPro" id="IPR018359">
    <property type="entry name" value="Bromodomain_CS"/>
</dbReference>
<dbReference type="PANTHER" id="PTHR13900:SF0">
    <property type="entry name" value="TRANSCRIPTION INITIATION FACTOR TFIID SUBUNIT 1"/>
    <property type="match status" value="1"/>
</dbReference>
<evidence type="ECO:0000259" key="15">
    <source>
        <dbReference type="PROSITE" id="PS50014"/>
    </source>
</evidence>
<feature type="compositionally biased region" description="Basic and acidic residues" evidence="14">
    <location>
        <begin position="1012"/>
        <end position="1021"/>
    </location>
</feature>
<keyword evidence="5 12" id="KW-0103">Bromodomain</keyword>
<feature type="compositionally biased region" description="Acidic residues" evidence="14">
    <location>
        <begin position="1745"/>
        <end position="1759"/>
    </location>
</feature>
<dbReference type="InterPro" id="IPR009067">
    <property type="entry name" value="TAF_II_230-bd"/>
</dbReference>
<feature type="compositionally biased region" description="Acidic residues" evidence="14">
    <location>
        <begin position="65"/>
        <end position="81"/>
    </location>
</feature>
<feature type="coiled-coil region" evidence="13">
    <location>
        <begin position="1531"/>
        <end position="1558"/>
    </location>
</feature>
<dbReference type="GO" id="GO:0005669">
    <property type="term" value="C:transcription factor TFIID complex"/>
    <property type="evidence" value="ECO:0007669"/>
    <property type="project" value="UniProtKB-UniRule"/>
</dbReference>
<dbReference type="Pfam" id="PF00439">
    <property type="entry name" value="Bromodomain"/>
    <property type="match status" value="2"/>
</dbReference>
<dbReference type="Proteomes" id="UP000694403">
    <property type="component" value="Unplaced"/>
</dbReference>
<dbReference type="Gene3D" id="1.10.1100.10">
    <property type="entry name" value="TAFII-230 TBP-binding domain"/>
    <property type="match status" value="1"/>
</dbReference>
<dbReference type="GO" id="GO:0003677">
    <property type="term" value="F:DNA binding"/>
    <property type="evidence" value="ECO:0007669"/>
    <property type="project" value="UniProtKB-KW"/>
</dbReference>
<dbReference type="InterPro" id="IPR022591">
    <property type="entry name" value="TAF1_HAT_dom"/>
</dbReference>
<evidence type="ECO:0000256" key="4">
    <source>
        <dbReference type="ARBA" id="ARBA00023015"/>
    </source>
</evidence>
<evidence type="ECO:0000256" key="8">
    <source>
        <dbReference type="ARBA" id="ARBA00023242"/>
    </source>
</evidence>
<dbReference type="PRINTS" id="PR00503">
    <property type="entry name" value="BROMODOMAIN"/>
</dbReference>
<evidence type="ECO:0000256" key="6">
    <source>
        <dbReference type="ARBA" id="ARBA00023125"/>
    </source>
</evidence>
<sequence>MSDSESEEEAEGGRAGPFSLAGFLFGNINEAGQLEGESVLDKESKKHLAGLGALGLGNLITEITASEEEAAEPDGAQLDEEGWVKSTEDAVDYSDINEVAEDESRRYRQAMGTLQPIRRPDEDEDDYDADSEDIDSKLMPPPPPPPVKREDEKDATAPVSEDGDGIILPSIIAPSSATSEKADFSSSSDSESEMGPQDARQAESKEGKLTLPLAGIMQRDATKQLPSVTDLFPEFRPGKVLRFLRLFGPGKNVPSVWRSARRKRKKKHRELMQEVQIQEGEAATEAGMEEKSPWEYEFAPPPPPEQCLSDDEITMMAPVESKFSQSTGDIDKVTDTKPKVSEWRYGPAQLWYDMLGIPEDGSGFDYGFKLKEHVREQETSGHSVEKLNLGVMAEKDDLLADEHFLMVTQLQWEDDVIWNGEDVKHKGTKTQRASLAGWLPSSMTRNATAYNAQQGLNRSGSLLNPPIPLVQKPSVAGVLGIAKGKEKQPPEQQAALDEDKPWFSIFPIDNEELVYGRWEDNIIWDDQAMEMFLDPPVLTLDPNDENIILEIPDEKEEMTLNSPSKENKKESSLKKSRILLGKTGVIKEEPQQNMSQPEVKDPWNLSNDEFYYPKQQGLRGTFGGNIIQHSIPAVELRQPFFPTHMGPMKLRQFHRPPLKKYSFGTLSQPGPHSVQPLLKHIKKKAKMREQERQASGGGEMFFMRTPQDLTGKDGDLILAEYSEENGPLMMQVGMATKIKNYYKRKPGKDPGAPDCKYGETVYCHTSPFLGSLHPGQLLQAFENNLFRAPIYLHKMPETDFLIIRTRQGCYIRELVDIFVVGQECPLFEVPGPNSKRANTHIRDFLQVFIYRLFWKSRDRPRRIRMEDIKKAFPSHSESSIRKRLKLCADFKRTGMDSNWWVLKSDFRLPTEEEIRAMVSPEQCCAYYSMIAAEQRLKDAGYGEKSFFAPEEENEEDFQMKIDDEVRTAPWNTTRAFIAAMKGKCLLEVTGVADPTGCGEGFSYVKIPNKPTQQKDDKEPQPVKKTVTGTDADLRRLSLKNAKQLLRKFGVPEEEIKKLSRWEVIDVVRTMSTEQARSGEGPMSKFARGSRFSVAEHQERYKEECQRIFDLQNKVLESTEILSTDTDSSSAEDSDFEEMGKNIENMLQNKKTSSQLSREREEQERKELQRMLLGEDSGNDKERSKKDRRDKKGLSSGISAGSHKDDDTASVTSLNSSATGRRLKIYRTFRDEDGKEYVRCETVRKPSVIDAYSRIRTTKDEEFIRKFALFDEQHREEMRKERRRIQEQLRRLKRNQEKEKLKGPPEKKPKKMKERPDLKLKCGACGAIGHMRTNKFCPLYYQTNAPPSNPVAMTEEQEEELEKTVIHNDNEELIKVEGTKIVLGKQLIESADEVRRKSLVLKFPKQQLPPKKKRRVGTTVHCDYLNRPHKSIHRRRTDPMVTLSSILEGIINDMRDLPNTYPFHTPVNAKVVKDYYKIITRPMDLQTLRENVRKRLYPSREEFREHLELIVKNSATYNGPKHSLTQISQSMLDLCDEKLKEKEDKLARLEKAINPLLDDDDQVAFSFILDNIVTQKMMVVPDSWPFHHPVNKKFVPDYYKVIINPMDLETIRKNISKHKYQNRETFLDDVKLILANSIKYNGPDSQYTKTAQEIVNICCQTLAEYDEHLTQLERDISTAKEAALEEADLESLDPMTPGPYTPQPPDLYDTNTSLSMSRDASVYQDESNLSAMDTPTTTPEKRGGQEVEDGDGDLADEEDGSAQQPQASVLYEDLLMSDGEDDDEGSDEEGDNPFSSIQLSESGSDSDVEPSAMRPKQPHVLQENTRMGMENEESMMSYEGDGGETSHVMEDSNISYGSYEEPDPKSNTRDTSFSSIGGYEISEEEEEEEEQRCGPSVLSQVHLSEDEEDSEDFHSIAGDSDLDSDE</sequence>
<keyword evidence="7 10" id="KW-0804">Transcription</keyword>
<evidence type="ECO:0000256" key="12">
    <source>
        <dbReference type="PROSITE-ProRule" id="PRU00035"/>
    </source>
</evidence>
<feature type="compositionally biased region" description="Basic and acidic residues" evidence="14">
    <location>
        <begin position="1156"/>
        <end position="1168"/>
    </location>
</feature>
<feature type="region of interest" description="Disordered" evidence="14">
    <location>
        <begin position="1685"/>
        <end position="1925"/>
    </location>
</feature>
<dbReference type="GO" id="GO:0016251">
    <property type="term" value="F:RNA polymerase II general transcription initiation factor activity"/>
    <property type="evidence" value="ECO:0007669"/>
    <property type="project" value="InterPro"/>
</dbReference>
<feature type="domain" description="Bromo" evidence="15">
    <location>
        <begin position="1577"/>
        <end position="1647"/>
    </location>
</feature>
<reference evidence="16" key="2">
    <citation type="submission" date="2025-09" db="UniProtKB">
        <authorList>
            <consortium name="Ensembl"/>
        </authorList>
    </citation>
    <scope>IDENTIFICATION</scope>
</reference>
<evidence type="ECO:0000256" key="2">
    <source>
        <dbReference type="ARBA" id="ARBA00009064"/>
    </source>
</evidence>
<feature type="compositionally biased region" description="Basic and acidic residues" evidence="14">
    <location>
        <begin position="1177"/>
        <end position="1192"/>
    </location>
</feature>
<feature type="region of interest" description="Disordered" evidence="14">
    <location>
        <begin position="1290"/>
        <end position="1314"/>
    </location>
</feature>
<dbReference type="CDD" id="cd05511">
    <property type="entry name" value="Bromo_TFIID"/>
    <property type="match status" value="2"/>
</dbReference>
<feature type="compositionally biased region" description="Low complexity" evidence="14">
    <location>
        <begin position="166"/>
        <end position="189"/>
    </location>
</feature>
<dbReference type="SUPFAM" id="SSF47055">
    <property type="entry name" value="TAF(II)230 TBP-binding fragment"/>
    <property type="match status" value="1"/>
</dbReference>
<dbReference type="PIRSF" id="PIRSF003047">
    <property type="entry name" value="TAF1_animal"/>
    <property type="match status" value="1"/>
</dbReference>
<reference evidence="16" key="1">
    <citation type="submission" date="2025-08" db="UniProtKB">
        <authorList>
            <consortium name="Ensembl"/>
        </authorList>
    </citation>
    <scope>IDENTIFICATION</scope>
</reference>
<dbReference type="GO" id="GO:0017025">
    <property type="term" value="F:TBP-class protein binding"/>
    <property type="evidence" value="ECO:0007669"/>
    <property type="project" value="InterPro"/>
</dbReference>
<keyword evidence="9" id="KW-0131">Cell cycle</keyword>
<feature type="compositionally biased region" description="Acidic residues" evidence="14">
    <location>
        <begin position="1777"/>
        <end position="1790"/>
    </location>
</feature>
<feature type="region of interest" description="Disordered" evidence="14">
    <location>
        <begin position="1007"/>
        <end position="1026"/>
    </location>
</feature>
<keyword evidence="17" id="KW-1185">Reference proteome</keyword>
<evidence type="ECO:0000256" key="9">
    <source>
        <dbReference type="ARBA" id="ARBA00023306"/>
    </source>
</evidence>
<evidence type="ECO:0000256" key="1">
    <source>
        <dbReference type="ARBA" id="ARBA00004123"/>
    </source>
</evidence>
<evidence type="ECO:0000256" key="7">
    <source>
        <dbReference type="ARBA" id="ARBA00023163"/>
    </source>
</evidence>
<dbReference type="Ensembl" id="ENSCSRT00000020631.1">
    <property type="protein sequence ID" value="ENSCSRP00000019739.1"/>
    <property type="gene ID" value="ENSCSRG00000014960.1"/>
</dbReference>
<comment type="subcellular location">
    <subcellularLocation>
        <location evidence="1 10">Nucleus</location>
    </subcellularLocation>
</comment>
<dbReference type="InterPro" id="IPR001487">
    <property type="entry name" value="Bromodomain"/>
</dbReference>
<dbReference type="FunFam" id="1.20.920.10:FF:000019">
    <property type="entry name" value="Transcription initiation factor TFIID subunit"/>
    <property type="match status" value="1"/>
</dbReference>
<feature type="compositionally biased region" description="Polar residues" evidence="14">
    <location>
        <begin position="1792"/>
        <end position="1804"/>
    </location>
</feature>
<feature type="compositionally biased region" description="Polar residues" evidence="14">
    <location>
        <begin position="1708"/>
        <end position="1737"/>
    </location>
</feature>
<dbReference type="FunFam" id="1.10.1100.10:FF:000001">
    <property type="entry name" value="Transcription initiation factor TFIID subunit"/>
    <property type="match status" value="1"/>
</dbReference>
<proteinExistence type="inferred from homology"/>
<dbReference type="PANTHER" id="PTHR13900">
    <property type="entry name" value="TRANSCRIPTION INITIATION FACTOR TFIID"/>
    <property type="match status" value="1"/>
</dbReference>
<dbReference type="InterPro" id="IPR036427">
    <property type="entry name" value="Bromodomain-like_sf"/>
</dbReference>
<dbReference type="GO" id="GO:0004674">
    <property type="term" value="F:protein serine/threonine kinase activity"/>
    <property type="evidence" value="ECO:0007669"/>
    <property type="project" value="UniProtKB-UniRule"/>
</dbReference>
<dbReference type="SUPFAM" id="SSF47370">
    <property type="entry name" value="Bromodomain"/>
    <property type="match status" value="2"/>
</dbReference>
<dbReference type="Pfam" id="PF09247">
    <property type="entry name" value="TBP-binding"/>
    <property type="match status" value="1"/>
</dbReference>
<evidence type="ECO:0000256" key="13">
    <source>
        <dbReference type="SAM" id="Coils"/>
    </source>
</evidence>
<evidence type="ECO:0000313" key="16">
    <source>
        <dbReference type="Ensembl" id="ENSCSRP00000019739.1"/>
    </source>
</evidence>
<feature type="compositionally biased region" description="Acidic residues" evidence="14">
    <location>
        <begin position="1880"/>
        <end position="1889"/>
    </location>
</feature>
<dbReference type="Pfam" id="PF12157">
    <property type="entry name" value="DUF3591"/>
    <property type="match status" value="1"/>
</dbReference>
<evidence type="ECO:0000256" key="10">
    <source>
        <dbReference type="PIRNR" id="PIRNR003047"/>
    </source>
</evidence>
<evidence type="ECO:0000256" key="3">
    <source>
        <dbReference type="ARBA" id="ARBA00022737"/>
    </source>
</evidence>
<dbReference type="InterPro" id="IPR041670">
    <property type="entry name" value="Znf-CCHC_6"/>
</dbReference>
<comment type="similarity">
    <text evidence="2 10">Belongs to the TAF1 family.</text>
</comment>
<keyword evidence="4 10" id="KW-0805">Transcription regulation</keyword>
<keyword evidence="13" id="KW-0175">Coiled coil</keyword>
<dbReference type="InterPro" id="IPR036741">
    <property type="entry name" value="TAFII-230_TBP-bd_sf"/>
</dbReference>
<keyword evidence="8 10" id="KW-0539">Nucleus</keyword>
<dbReference type="PROSITE" id="PS00633">
    <property type="entry name" value="BROMODOMAIN_1"/>
    <property type="match status" value="1"/>
</dbReference>
<accession>A0A8C3SX17</accession>
<feature type="cross-link" description="Glycyl lysine isopeptide (Lys-Gly) (interchain with G-Cter in SUMO2)" evidence="11">
    <location>
        <position position="587"/>
    </location>
</feature>
<dbReference type="GO" id="GO:0051123">
    <property type="term" value="P:RNA polymerase II preinitiation complex assembly"/>
    <property type="evidence" value="ECO:0007669"/>
    <property type="project" value="TreeGrafter"/>
</dbReference>
<keyword evidence="3" id="KW-0677">Repeat</keyword>
<feature type="region of interest" description="Disordered" evidence="14">
    <location>
        <begin position="1145"/>
        <end position="1215"/>
    </location>
</feature>
<dbReference type="GO" id="GO:0004402">
    <property type="term" value="F:histone acetyltransferase activity"/>
    <property type="evidence" value="ECO:0007669"/>
    <property type="project" value="InterPro"/>
</dbReference>
<dbReference type="InterPro" id="IPR040240">
    <property type="entry name" value="TAF1"/>
</dbReference>
<organism evidence="16 17">
    <name type="scientific">Chelydra serpentina</name>
    <name type="common">Snapping turtle</name>
    <name type="synonym">Testudo serpentina</name>
    <dbReference type="NCBI Taxonomy" id="8475"/>
    <lineage>
        <taxon>Eukaryota</taxon>
        <taxon>Metazoa</taxon>
        <taxon>Chordata</taxon>
        <taxon>Craniata</taxon>
        <taxon>Vertebrata</taxon>
        <taxon>Euteleostomi</taxon>
        <taxon>Archelosauria</taxon>
        <taxon>Testudinata</taxon>
        <taxon>Testudines</taxon>
        <taxon>Cryptodira</taxon>
        <taxon>Durocryptodira</taxon>
        <taxon>Americhelydia</taxon>
        <taxon>Chelydroidea</taxon>
        <taxon>Chelydridae</taxon>
        <taxon>Chelydra</taxon>
    </lineage>
</organism>
<feature type="region of interest" description="Disordered" evidence="14">
    <location>
        <begin position="65"/>
        <end position="215"/>
    </location>
</feature>
<keyword evidence="6" id="KW-0238">DNA-binding</keyword>
<evidence type="ECO:0000313" key="17">
    <source>
        <dbReference type="Proteomes" id="UP000694403"/>
    </source>
</evidence>
<evidence type="ECO:0000256" key="5">
    <source>
        <dbReference type="ARBA" id="ARBA00023117"/>
    </source>
</evidence>
<feature type="compositionally biased region" description="Pro residues" evidence="14">
    <location>
        <begin position="1695"/>
        <end position="1704"/>
    </location>
</feature>
<name>A0A8C3SX17_CHESE</name>
<dbReference type="SMART" id="SM00297">
    <property type="entry name" value="BROMO"/>
    <property type="match status" value="2"/>
</dbReference>
<evidence type="ECO:0000256" key="14">
    <source>
        <dbReference type="SAM" id="MobiDB-lite"/>
    </source>
</evidence>